<comment type="caution">
    <text evidence="2">The sequence shown here is derived from an EMBL/GenBank/DDBJ whole genome shotgun (WGS) entry which is preliminary data.</text>
</comment>
<sequence length="301" mass="35135">MWFGSKNNESTTGVESTIIKVDNDLKKQFKCSDWILHTRTKSNGSFEDKAKQNEIIKSARKQFGGTFYNDGYGTNRYIDLNDYPRFQPHEKAISNIRENALEKLFQITNSVENYENSLSDNLQSINIPALKDLLKTKDPSVTLYNSLIPFLVSVIEYFFGEIFIAIIRYDPVAKELIAKENFKIGISEVVKIENKEKSIEESVAENYNFQNLDSINKVYNKFVQIDIFSILSKRKKVNGKILRILNKLEDLINSRHNIIHNLEFNYELTKNDYLTYVKTVEKMVEMIVDELENQRKLNIER</sequence>
<dbReference type="STRING" id="270918.APR42_09910"/>
<gene>
    <name evidence="2" type="ORF">APR42_09910</name>
</gene>
<evidence type="ECO:0000313" key="3">
    <source>
        <dbReference type="Proteomes" id="UP000051643"/>
    </source>
</evidence>
<organism evidence="2 3">
    <name type="scientific">Salegentibacter mishustinae</name>
    <dbReference type="NCBI Taxonomy" id="270918"/>
    <lineage>
        <taxon>Bacteria</taxon>
        <taxon>Pseudomonadati</taxon>
        <taxon>Bacteroidota</taxon>
        <taxon>Flavobacteriia</taxon>
        <taxon>Flavobacteriales</taxon>
        <taxon>Flavobacteriaceae</taxon>
        <taxon>Salegentibacter</taxon>
    </lineage>
</organism>
<protein>
    <recommendedName>
        <fullName evidence="1">RiboL-PSP-HEPN domain-containing protein</fullName>
    </recommendedName>
</protein>
<dbReference type="Pfam" id="PF18735">
    <property type="entry name" value="HEPN_RiboL-PSP"/>
    <property type="match status" value="1"/>
</dbReference>
<name>A0A0Q9ZF34_9FLAO</name>
<dbReference type="EMBL" id="LKTP01000035">
    <property type="protein sequence ID" value="KRG27393.1"/>
    <property type="molecule type" value="Genomic_DNA"/>
</dbReference>
<reference evidence="2" key="1">
    <citation type="submission" date="2015-10" db="EMBL/GenBank/DDBJ databases">
        <title>Draft genome sequence of Salegentibacter mishustinae KCTC 12263.</title>
        <authorList>
            <person name="Lin W."/>
            <person name="Zheng Q."/>
        </authorList>
    </citation>
    <scope>NUCLEOTIDE SEQUENCE [LARGE SCALE GENOMIC DNA]</scope>
    <source>
        <strain evidence="2">KCTC 12263</strain>
    </source>
</reference>
<keyword evidence="3" id="KW-1185">Reference proteome</keyword>
<proteinExistence type="predicted"/>
<dbReference type="Proteomes" id="UP000051643">
    <property type="component" value="Unassembled WGS sequence"/>
</dbReference>
<dbReference type="InterPro" id="IPR041519">
    <property type="entry name" value="HEPN_RiboL-PSP"/>
</dbReference>
<accession>A0A0Q9ZF34</accession>
<evidence type="ECO:0000259" key="1">
    <source>
        <dbReference type="Pfam" id="PF18735"/>
    </source>
</evidence>
<evidence type="ECO:0000313" key="2">
    <source>
        <dbReference type="EMBL" id="KRG27393.1"/>
    </source>
</evidence>
<feature type="domain" description="RiboL-PSP-HEPN" evidence="1">
    <location>
        <begin position="114"/>
        <end position="293"/>
    </location>
</feature>
<dbReference type="AlphaFoldDB" id="A0A0Q9ZF34"/>